<proteinExistence type="predicted"/>
<accession>A0A5S4EJ33</accession>
<keyword evidence="3" id="KW-1185">Reference proteome</keyword>
<protein>
    <submittedName>
        <fullName evidence="2">Uncharacterized protein</fullName>
    </submittedName>
</protein>
<reference evidence="2 3" key="1">
    <citation type="submission" date="2019-04" db="EMBL/GenBank/DDBJ databases">
        <title>A novel phosphate-accumulating bacterium identified in bioreactor for phosphate removal from wastewater.</title>
        <authorList>
            <person name="Kotlyarov R.Y."/>
            <person name="Beletsky A.V."/>
            <person name="Kallistova A.Y."/>
            <person name="Dorofeev A.G."/>
            <person name="Nikolaev Y.Y."/>
            <person name="Pimenov N.V."/>
            <person name="Ravin N.V."/>
            <person name="Mardanov A.V."/>
        </authorList>
    </citation>
    <scope>NUCLEOTIDE SEQUENCE [LARGE SCALE GENOMIC DNA]</scope>
    <source>
        <strain evidence="2 3">Bin19</strain>
    </source>
</reference>
<name>A0A5S4EJ33_9PROT</name>
<comment type="caution">
    <text evidence="2">The sequence shown here is derived from an EMBL/GenBank/DDBJ whole genome shotgun (WGS) entry which is preliminary data.</text>
</comment>
<feature type="region of interest" description="Disordered" evidence="1">
    <location>
        <begin position="27"/>
        <end position="47"/>
    </location>
</feature>
<dbReference type="Proteomes" id="UP000306324">
    <property type="component" value="Unassembled WGS sequence"/>
</dbReference>
<evidence type="ECO:0000313" key="3">
    <source>
        <dbReference type="Proteomes" id="UP000306324"/>
    </source>
</evidence>
<organism evidence="2 3">
    <name type="scientific">Candidatus Accumulibacter phosphatis</name>
    <dbReference type="NCBI Taxonomy" id="327160"/>
    <lineage>
        <taxon>Bacteria</taxon>
        <taxon>Pseudomonadati</taxon>
        <taxon>Pseudomonadota</taxon>
        <taxon>Betaproteobacteria</taxon>
        <taxon>Candidatus Accumulibacter</taxon>
    </lineage>
</organism>
<evidence type="ECO:0000256" key="1">
    <source>
        <dbReference type="SAM" id="MobiDB-lite"/>
    </source>
</evidence>
<sequence>MADEKPREPPHFKPHVAPKPLLAWLHRNGSDQASRKTASRAVSIYNA</sequence>
<evidence type="ECO:0000313" key="2">
    <source>
        <dbReference type="EMBL" id="TMQ75225.1"/>
    </source>
</evidence>
<dbReference type="AlphaFoldDB" id="A0A5S4EJ33"/>
<gene>
    <name evidence="2" type="ORF">ACCUM_1698</name>
</gene>
<dbReference type="EMBL" id="SWAD01000110">
    <property type="protein sequence ID" value="TMQ75225.1"/>
    <property type="molecule type" value="Genomic_DNA"/>
</dbReference>